<dbReference type="SUPFAM" id="SSF103473">
    <property type="entry name" value="MFS general substrate transporter"/>
    <property type="match status" value="1"/>
</dbReference>
<name>A0A849BUR1_9NOCA</name>
<comment type="caution">
    <text evidence="1">The sequence shown here is derived from an EMBL/GenBank/DDBJ whole genome shotgun (WGS) entry which is preliminary data.</text>
</comment>
<accession>A0A849BUR1</accession>
<evidence type="ECO:0000313" key="2">
    <source>
        <dbReference type="Proteomes" id="UP000586827"/>
    </source>
</evidence>
<reference evidence="1 2" key="1">
    <citation type="submission" date="2020-05" db="EMBL/GenBank/DDBJ databases">
        <title>MicrobeNet Type strains.</title>
        <authorList>
            <person name="Nicholson A.C."/>
        </authorList>
    </citation>
    <scope>NUCLEOTIDE SEQUENCE [LARGE SCALE GENOMIC DNA]</scope>
    <source>
        <strain evidence="1 2">JCM 3224</strain>
    </source>
</reference>
<gene>
    <name evidence="1" type="ORF">HLB23_02675</name>
</gene>
<dbReference type="AlphaFoldDB" id="A0A849BUR1"/>
<evidence type="ECO:0000313" key="1">
    <source>
        <dbReference type="EMBL" id="NNH68788.1"/>
    </source>
</evidence>
<keyword evidence="2" id="KW-1185">Reference proteome</keyword>
<sequence>MIPTPVATGTGRRHRRLLLTAAMLTLALADHTTLTAATVLMVWGLGYGAVPVTFQTWILDAASEDTEAATSLYVSAFKVNPGIRSLDGASAARTATRGRPWFDAVG</sequence>
<dbReference type="RefSeq" id="WP_157552094.1">
    <property type="nucleotide sequence ID" value="NZ_JABELX010000001.1"/>
</dbReference>
<proteinExistence type="predicted"/>
<organism evidence="1 2">
    <name type="scientific">Nocardia uniformis</name>
    <dbReference type="NCBI Taxonomy" id="53432"/>
    <lineage>
        <taxon>Bacteria</taxon>
        <taxon>Bacillati</taxon>
        <taxon>Actinomycetota</taxon>
        <taxon>Actinomycetes</taxon>
        <taxon>Mycobacteriales</taxon>
        <taxon>Nocardiaceae</taxon>
        <taxon>Nocardia</taxon>
    </lineage>
</organism>
<dbReference type="Proteomes" id="UP000586827">
    <property type="component" value="Unassembled WGS sequence"/>
</dbReference>
<dbReference type="EMBL" id="JABELX010000001">
    <property type="protein sequence ID" value="NNH68788.1"/>
    <property type="molecule type" value="Genomic_DNA"/>
</dbReference>
<protein>
    <submittedName>
        <fullName evidence="1">Uncharacterized protein</fullName>
    </submittedName>
</protein>
<dbReference type="InterPro" id="IPR036259">
    <property type="entry name" value="MFS_trans_sf"/>
</dbReference>